<gene>
    <name evidence="2" type="ORF">WA026_012811</name>
</gene>
<evidence type="ECO:0000313" key="2">
    <source>
        <dbReference type="EMBL" id="KAK9871436.1"/>
    </source>
</evidence>
<proteinExistence type="predicted"/>
<dbReference type="AlphaFoldDB" id="A0AAW1TJZ4"/>
<name>A0AAW1TJZ4_9CUCU</name>
<protein>
    <submittedName>
        <fullName evidence="2">Uncharacterized protein</fullName>
    </submittedName>
</protein>
<dbReference type="EMBL" id="JARQZJ010000006">
    <property type="protein sequence ID" value="KAK9871436.1"/>
    <property type="molecule type" value="Genomic_DNA"/>
</dbReference>
<evidence type="ECO:0000256" key="1">
    <source>
        <dbReference type="SAM" id="MobiDB-lite"/>
    </source>
</evidence>
<evidence type="ECO:0000313" key="3">
    <source>
        <dbReference type="Proteomes" id="UP001431783"/>
    </source>
</evidence>
<keyword evidence="3" id="KW-1185">Reference proteome</keyword>
<feature type="region of interest" description="Disordered" evidence="1">
    <location>
        <begin position="1"/>
        <end position="22"/>
    </location>
</feature>
<organism evidence="2 3">
    <name type="scientific">Henosepilachna vigintioctopunctata</name>
    <dbReference type="NCBI Taxonomy" id="420089"/>
    <lineage>
        <taxon>Eukaryota</taxon>
        <taxon>Metazoa</taxon>
        <taxon>Ecdysozoa</taxon>
        <taxon>Arthropoda</taxon>
        <taxon>Hexapoda</taxon>
        <taxon>Insecta</taxon>
        <taxon>Pterygota</taxon>
        <taxon>Neoptera</taxon>
        <taxon>Endopterygota</taxon>
        <taxon>Coleoptera</taxon>
        <taxon>Polyphaga</taxon>
        <taxon>Cucujiformia</taxon>
        <taxon>Coccinelloidea</taxon>
        <taxon>Coccinellidae</taxon>
        <taxon>Epilachninae</taxon>
        <taxon>Epilachnini</taxon>
        <taxon>Henosepilachna</taxon>
    </lineage>
</organism>
<comment type="caution">
    <text evidence="2">The sequence shown here is derived from an EMBL/GenBank/DDBJ whole genome shotgun (WGS) entry which is preliminary data.</text>
</comment>
<feature type="compositionally biased region" description="Acidic residues" evidence="1">
    <location>
        <begin position="1"/>
        <end position="10"/>
    </location>
</feature>
<accession>A0AAW1TJZ4</accession>
<reference evidence="2 3" key="1">
    <citation type="submission" date="2023-03" db="EMBL/GenBank/DDBJ databases">
        <title>Genome insight into feeding habits of ladybird beetles.</title>
        <authorList>
            <person name="Li H.-S."/>
            <person name="Huang Y.-H."/>
            <person name="Pang H."/>
        </authorList>
    </citation>
    <scope>NUCLEOTIDE SEQUENCE [LARGE SCALE GENOMIC DNA]</scope>
    <source>
        <strain evidence="2">SYSU_2023b</strain>
        <tissue evidence="2">Whole body</tissue>
    </source>
</reference>
<sequence length="88" mass="9570">MHQPCSEEDGYSTPKHLNNHLGGRGKLTEALIKNLLLYYGLAIRRNVNSVKDMNEAIMATCALQMMNQDTSTVVLLPIAGGSGAKLKL</sequence>
<dbReference type="Proteomes" id="UP001431783">
    <property type="component" value="Unassembled WGS sequence"/>
</dbReference>